<organism evidence="1 2">
    <name type="scientific">Polypterus senegalus</name>
    <name type="common">Senegal bichir</name>
    <dbReference type="NCBI Taxonomy" id="55291"/>
    <lineage>
        <taxon>Eukaryota</taxon>
        <taxon>Metazoa</taxon>
        <taxon>Chordata</taxon>
        <taxon>Craniata</taxon>
        <taxon>Vertebrata</taxon>
        <taxon>Euteleostomi</taxon>
        <taxon>Actinopterygii</taxon>
        <taxon>Polypteriformes</taxon>
        <taxon>Polypteridae</taxon>
        <taxon>Polypterus</taxon>
    </lineage>
</organism>
<name>A0A8X7X5C4_POLSE</name>
<feature type="non-terminal residue" evidence="1">
    <location>
        <position position="1"/>
    </location>
</feature>
<evidence type="ECO:0000313" key="1">
    <source>
        <dbReference type="EMBL" id="KAG2462335.1"/>
    </source>
</evidence>
<comment type="caution">
    <text evidence="1">The sequence shown here is derived from an EMBL/GenBank/DDBJ whole genome shotgun (WGS) entry which is preliminary data.</text>
</comment>
<dbReference type="AlphaFoldDB" id="A0A8X7X5C4"/>
<proteinExistence type="predicted"/>
<protein>
    <submittedName>
        <fullName evidence="1">JERKL protein</fullName>
    </submittedName>
</protein>
<gene>
    <name evidence="1" type="primary">Jrkl_0</name>
    <name evidence="1" type="ORF">GTO96_0000343</name>
</gene>
<feature type="non-terminal residue" evidence="1">
    <location>
        <position position="239"/>
    </location>
</feature>
<dbReference type="EMBL" id="JAATIS010004040">
    <property type="protein sequence ID" value="KAG2462335.1"/>
    <property type="molecule type" value="Genomic_DNA"/>
</dbReference>
<dbReference type="InterPro" id="IPR009057">
    <property type="entry name" value="Homeodomain-like_sf"/>
</dbReference>
<accession>A0A8X7X5C4</accession>
<dbReference type="SUPFAM" id="SSF46689">
    <property type="entry name" value="Homeodomain-like"/>
    <property type="match status" value="1"/>
</dbReference>
<evidence type="ECO:0000313" key="2">
    <source>
        <dbReference type="Proteomes" id="UP000886611"/>
    </source>
</evidence>
<reference evidence="1 2" key="1">
    <citation type="journal article" date="2021" name="Cell">
        <title>Tracing the genetic footprints of vertebrate landing in non-teleost ray-finned fishes.</title>
        <authorList>
            <person name="Bi X."/>
            <person name="Wang K."/>
            <person name="Yang L."/>
            <person name="Pan H."/>
            <person name="Jiang H."/>
            <person name="Wei Q."/>
            <person name="Fang M."/>
            <person name="Yu H."/>
            <person name="Zhu C."/>
            <person name="Cai Y."/>
            <person name="He Y."/>
            <person name="Gan X."/>
            <person name="Zeng H."/>
            <person name="Yu D."/>
            <person name="Zhu Y."/>
            <person name="Jiang H."/>
            <person name="Qiu Q."/>
            <person name="Yang H."/>
            <person name="Zhang Y.E."/>
            <person name="Wang W."/>
            <person name="Zhu M."/>
            <person name="He S."/>
            <person name="Zhang G."/>
        </authorList>
    </citation>
    <scope>NUCLEOTIDE SEQUENCE [LARGE SCALE GENOMIC DNA]</scope>
    <source>
        <strain evidence="1">Bchr_013</strain>
    </source>
</reference>
<sequence length="239" mass="26741">MASKRKHNSCTLKENKGESATQLSKEFGVGKATISDWKKNRGKIEQFCTTTSEKTIEKRSKTTVSSYEKLNEALFLCLLEDNEELTILDKLKKMNIKDVIYWVAEAWENTRKESLQKSWKNLWPELEFVKTVFPPTKENCKLLQLVKRMPGCEKAEEECVEEWTAVDDCGHEEYTDEDIVAAVQGTSADLDADGSEEEGDAPTDVVPHTAAASALDLALRYVEQHADATPTALCLCGVG</sequence>
<dbReference type="Gene3D" id="1.10.10.60">
    <property type="entry name" value="Homeodomain-like"/>
    <property type="match status" value="1"/>
</dbReference>
<keyword evidence="2" id="KW-1185">Reference proteome</keyword>
<dbReference type="Proteomes" id="UP000886611">
    <property type="component" value="Unassembled WGS sequence"/>
</dbReference>